<gene>
    <name evidence="2" type="ORF">ACFSW8_13760</name>
</gene>
<evidence type="ECO:0000256" key="1">
    <source>
        <dbReference type="SAM" id="MobiDB-lite"/>
    </source>
</evidence>
<feature type="region of interest" description="Disordered" evidence="1">
    <location>
        <begin position="39"/>
        <end position="71"/>
    </location>
</feature>
<sequence>MKIKLFLTSSLLVLGVWLAAAYVHTVDISSYVTEDNTQLQANLPTSETPTVESFTDQEEEPKLQATLAGQP</sequence>
<evidence type="ECO:0000313" key="3">
    <source>
        <dbReference type="Proteomes" id="UP001597389"/>
    </source>
</evidence>
<feature type="compositionally biased region" description="Polar residues" evidence="1">
    <location>
        <begin position="39"/>
        <end position="54"/>
    </location>
</feature>
<proteinExistence type="predicted"/>
<dbReference type="EMBL" id="JBHUJB010000061">
    <property type="protein sequence ID" value="MFD2159969.1"/>
    <property type="molecule type" value="Genomic_DNA"/>
</dbReference>
<evidence type="ECO:0008006" key="4">
    <source>
        <dbReference type="Google" id="ProtNLM"/>
    </source>
</evidence>
<keyword evidence="3" id="KW-1185">Reference proteome</keyword>
<evidence type="ECO:0000313" key="2">
    <source>
        <dbReference type="EMBL" id="MFD2159969.1"/>
    </source>
</evidence>
<comment type="caution">
    <text evidence="2">The sequence shown here is derived from an EMBL/GenBank/DDBJ whole genome shotgun (WGS) entry which is preliminary data.</text>
</comment>
<accession>A0ABW4ZDK8</accession>
<dbReference type="Proteomes" id="UP001597389">
    <property type="component" value="Unassembled WGS sequence"/>
</dbReference>
<dbReference type="RefSeq" id="WP_377088927.1">
    <property type="nucleotide sequence ID" value="NZ_JBHSJL010000014.1"/>
</dbReference>
<reference evidence="3" key="1">
    <citation type="journal article" date="2019" name="Int. J. Syst. Evol. Microbiol.">
        <title>The Global Catalogue of Microorganisms (GCM) 10K type strain sequencing project: providing services to taxonomists for standard genome sequencing and annotation.</title>
        <authorList>
            <consortium name="The Broad Institute Genomics Platform"/>
            <consortium name="The Broad Institute Genome Sequencing Center for Infectious Disease"/>
            <person name="Wu L."/>
            <person name="Ma J."/>
        </authorList>
    </citation>
    <scope>NUCLEOTIDE SEQUENCE [LARGE SCALE GENOMIC DNA]</scope>
    <source>
        <strain evidence="3">CCUG 57942</strain>
    </source>
</reference>
<name>A0ABW4ZDK8_9BACT</name>
<protein>
    <recommendedName>
        <fullName evidence="4">Secreted protein</fullName>
    </recommendedName>
</protein>
<organism evidence="2 3">
    <name type="scientific">Rubritalea tangerina</name>
    <dbReference type="NCBI Taxonomy" id="430798"/>
    <lineage>
        <taxon>Bacteria</taxon>
        <taxon>Pseudomonadati</taxon>
        <taxon>Verrucomicrobiota</taxon>
        <taxon>Verrucomicrobiia</taxon>
        <taxon>Verrucomicrobiales</taxon>
        <taxon>Rubritaleaceae</taxon>
        <taxon>Rubritalea</taxon>
    </lineage>
</organism>